<gene>
    <name evidence="2" type="ORF">ACFFLS_19245</name>
</gene>
<protein>
    <submittedName>
        <fullName evidence="2">Uncharacterized protein</fullName>
    </submittedName>
</protein>
<feature type="transmembrane region" description="Helical" evidence="1">
    <location>
        <begin position="12"/>
        <end position="33"/>
    </location>
</feature>
<evidence type="ECO:0000313" key="3">
    <source>
        <dbReference type="Proteomes" id="UP001589734"/>
    </source>
</evidence>
<evidence type="ECO:0000256" key="1">
    <source>
        <dbReference type="SAM" id="Phobius"/>
    </source>
</evidence>
<feature type="transmembrane region" description="Helical" evidence="1">
    <location>
        <begin position="118"/>
        <end position="138"/>
    </location>
</feature>
<dbReference type="EMBL" id="JBHLYW010000019">
    <property type="protein sequence ID" value="MFC0079191.1"/>
    <property type="molecule type" value="Genomic_DNA"/>
</dbReference>
<sequence length="505" mass="58821">MNKEFYKTSTSIGALLVLIGFVLPWYSMGIMSISGYDIPKMAEIGKNIADTFSRNDSDFSLYKLYYLLYLLPVFSLYLLYCEYSQTTKFKSICKLSIPILLFCFLIFYIVQIKHITTFFKFLGYGFVITLAGSTYLGIQAYKEYDMNPKILLTFIKNLQKTISNWLIQNRKKIIIGFTLILISSISFFIFYKNSYDKLVIAFENQNWQEVKVKYMEVNSDLADGKIKLDSEERNKLETLYNLSSKLQLIEEFKQKLDSADKKNLDSFFSLNDLWSELPKLNNDLDEAENSNIDISQVKKAYFKVNDDFKLSFAETILDNSYDGLLNEKNIEDRDRLMIQVNSYVKNLIEQVSDKQNTTAKNRINLINKKLSEYKQKGLQLNKSSASATFNLEPFSFTGKEGDFDNGYSENKQMFESKKYIAYQSSLNYNTLIIKVNNKEEILFKDETTEKEVYKNKSYSLTINSSERIDDTPSEDQGEIISTFIIKNLSTNTKIEKEVYCHCYFF</sequence>
<dbReference type="RefSeq" id="WP_379682497.1">
    <property type="nucleotide sequence ID" value="NZ_JBHLYW010000019.1"/>
</dbReference>
<dbReference type="Proteomes" id="UP001589734">
    <property type="component" value="Unassembled WGS sequence"/>
</dbReference>
<accession>A0ABV6BUS3</accession>
<feature type="transmembrane region" description="Helical" evidence="1">
    <location>
        <begin position="64"/>
        <end position="80"/>
    </location>
</feature>
<keyword evidence="1" id="KW-1133">Transmembrane helix</keyword>
<proteinExistence type="predicted"/>
<reference evidence="2 3" key="1">
    <citation type="submission" date="2024-09" db="EMBL/GenBank/DDBJ databases">
        <authorList>
            <person name="Sun Q."/>
            <person name="Mori K."/>
        </authorList>
    </citation>
    <scope>NUCLEOTIDE SEQUENCE [LARGE SCALE GENOMIC DNA]</scope>
    <source>
        <strain evidence="2 3">CGMCC 1.12926</strain>
    </source>
</reference>
<keyword evidence="1" id="KW-0472">Membrane</keyword>
<name>A0ABV6BUS3_9FLAO</name>
<evidence type="ECO:0000313" key="2">
    <source>
        <dbReference type="EMBL" id="MFC0079191.1"/>
    </source>
</evidence>
<feature type="transmembrane region" description="Helical" evidence="1">
    <location>
        <begin position="92"/>
        <end position="112"/>
    </location>
</feature>
<keyword evidence="3" id="KW-1185">Reference proteome</keyword>
<feature type="transmembrane region" description="Helical" evidence="1">
    <location>
        <begin position="173"/>
        <end position="191"/>
    </location>
</feature>
<organism evidence="2 3">
    <name type="scientific">Flavobacterium procerum</name>
    <dbReference type="NCBI Taxonomy" id="1455569"/>
    <lineage>
        <taxon>Bacteria</taxon>
        <taxon>Pseudomonadati</taxon>
        <taxon>Bacteroidota</taxon>
        <taxon>Flavobacteriia</taxon>
        <taxon>Flavobacteriales</taxon>
        <taxon>Flavobacteriaceae</taxon>
        <taxon>Flavobacterium</taxon>
    </lineage>
</organism>
<keyword evidence="1" id="KW-0812">Transmembrane</keyword>
<comment type="caution">
    <text evidence="2">The sequence shown here is derived from an EMBL/GenBank/DDBJ whole genome shotgun (WGS) entry which is preliminary data.</text>
</comment>